<organism evidence="1 2">
    <name type="scientific">Bradyrhizobium cosmicum</name>
    <dbReference type="NCBI Taxonomy" id="1404864"/>
    <lineage>
        <taxon>Bacteria</taxon>
        <taxon>Pseudomonadati</taxon>
        <taxon>Pseudomonadota</taxon>
        <taxon>Alphaproteobacteria</taxon>
        <taxon>Hyphomicrobiales</taxon>
        <taxon>Nitrobacteraceae</taxon>
        <taxon>Bradyrhizobium</taxon>
    </lineage>
</organism>
<keyword evidence="2" id="KW-1185">Reference proteome</keyword>
<protein>
    <submittedName>
        <fullName evidence="1">Uncharacterized protein</fullName>
    </submittedName>
</protein>
<name>A0AAI8QFC9_9BRAD</name>
<dbReference type="EMBL" id="AP012279">
    <property type="protein sequence ID" value="BAL79436.1"/>
    <property type="molecule type" value="Genomic_DNA"/>
</dbReference>
<proteinExistence type="predicted"/>
<evidence type="ECO:0000313" key="1">
    <source>
        <dbReference type="EMBL" id="BAL79436.1"/>
    </source>
</evidence>
<evidence type="ECO:0000313" key="2">
    <source>
        <dbReference type="Proteomes" id="UP000007886"/>
    </source>
</evidence>
<dbReference type="AlphaFoldDB" id="A0AAI8QFC9"/>
<reference evidence="1 2" key="1">
    <citation type="journal article" date="2012" name="Microbes Environ.">
        <title>Complete genome sequence of Bradyrhizobium sp. S23321: insights into symbiosis evolution in soil oligotrophs.</title>
        <authorList>
            <person name="Okubo T."/>
            <person name="Tsukui T."/>
            <person name="Maita H."/>
            <person name="Okamoto S."/>
            <person name="Oshima K."/>
            <person name="Fujisawa T."/>
            <person name="Saito A."/>
            <person name="Futamata H."/>
            <person name="Hattori R."/>
            <person name="Shimomura Y."/>
            <person name="Haruta S."/>
            <person name="Morimoto S."/>
            <person name="Wang Y."/>
            <person name="Sakai Y."/>
            <person name="Hattori M."/>
            <person name="Aizawa S."/>
            <person name="Nagashima K.V.P."/>
            <person name="Masuda S."/>
            <person name="Hattori T."/>
            <person name="Yamashita A."/>
            <person name="Bao Z."/>
            <person name="Hayatsu M."/>
            <person name="Kajiya-Kanegae H."/>
            <person name="Yoshinaga I."/>
            <person name="Sakamoto K."/>
            <person name="Toyota K."/>
            <person name="Nakao M."/>
            <person name="Kohara M."/>
            <person name="Anda M."/>
            <person name="Niwa R."/>
            <person name="Jung-Hwan P."/>
            <person name="Sameshima-Saito R."/>
            <person name="Tokuda S."/>
            <person name="Yamamoto S."/>
            <person name="Yamamoto S."/>
            <person name="Yokoyama T."/>
            <person name="Akutsu T."/>
            <person name="Nakamura Y."/>
            <person name="Nakahira-Yanaka Y."/>
            <person name="Takada Hoshino Y."/>
            <person name="Hirakawa H."/>
            <person name="Mitsui H."/>
            <person name="Terasawa K."/>
            <person name="Itakura M."/>
            <person name="Sato S."/>
            <person name="Ikeda-Ohtsubo W."/>
            <person name="Sakakura N."/>
            <person name="Kaminuma E."/>
            <person name="Minamisawa K."/>
        </authorList>
    </citation>
    <scope>NUCLEOTIDE SEQUENCE [LARGE SCALE GENOMIC DNA]</scope>
    <source>
        <strain evidence="1 2">S23321</strain>
    </source>
</reference>
<dbReference type="Proteomes" id="UP000007886">
    <property type="component" value="Chromosome"/>
</dbReference>
<sequence>MILDSEFIDLQLEIARQRLHIEDREALVEVLTQDGHDVSDQETILKEQRSELAVKIARMVALIR</sequence>
<dbReference type="KEGG" id="brs:S23_62480"/>
<accession>A0AAI8QFC9</accession>
<gene>
    <name evidence="1" type="ORF">S23_62480</name>
</gene>